<dbReference type="RefSeq" id="WP_099792710.1">
    <property type="nucleotide sequence ID" value="NZ_JBHLYV010000088.1"/>
</dbReference>
<dbReference type="EMBL" id="PDOC01000023">
    <property type="protein sequence ID" value="PIL42658.1"/>
    <property type="molecule type" value="Genomic_DNA"/>
</dbReference>
<organism evidence="1 2">
    <name type="scientific">Massilia eurypsychrophila</name>
    <dbReference type="NCBI Taxonomy" id="1485217"/>
    <lineage>
        <taxon>Bacteria</taxon>
        <taxon>Pseudomonadati</taxon>
        <taxon>Pseudomonadota</taxon>
        <taxon>Betaproteobacteria</taxon>
        <taxon>Burkholderiales</taxon>
        <taxon>Oxalobacteraceae</taxon>
        <taxon>Telluria group</taxon>
        <taxon>Massilia</taxon>
    </lineage>
</organism>
<keyword evidence="2" id="KW-1185">Reference proteome</keyword>
<comment type="caution">
    <text evidence="1">The sequence shown here is derived from an EMBL/GenBank/DDBJ whole genome shotgun (WGS) entry which is preliminary data.</text>
</comment>
<evidence type="ECO:0000313" key="1">
    <source>
        <dbReference type="EMBL" id="PIL42658.1"/>
    </source>
</evidence>
<dbReference type="OrthoDB" id="9133934at2"/>
<accession>A0A2G8TAE2</accession>
<reference evidence="1 2" key="1">
    <citation type="submission" date="2017-10" db="EMBL/GenBank/DDBJ databases">
        <title>Massilia psychrophilum sp. nov., a novel purple-pigmented bacterium isolated from Tianshan glacier, Xinjiang Municipality, China.</title>
        <authorList>
            <person name="Wang H."/>
        </authorList>
    </citation>
    <scope>NUCLEOTIDE SEQUENCE [LARGE SCALE GENOMIC DNA]</scope>
    <source>
        <strain evidence="1 2">JCM 30074</strain>
    </source>
</reference>
<protein>
    <submittedName>
        <fullName evidence="1">Uncharacterized protein</fullName>
    </submittedName>
</protein>
<gene>
    <name evidence="1" type="ORF">CR105_23285</name>
</gene>
<evidence type="ECO:0000313" key="2">
    <source>
        <dbReference type="Proteomes" id="UP000230390"/>
    </source>
</evidence>
<dbReference type="Proteomes" id="UP000230390">
    <property type="component" value="Unassembled WGS sequence"/>
</dbReference>
<dbReference type="AlphaFoldDB" id="A0A2G8TAE2"/>
<name>A0A2G8TAE2_9BURK</name>
<proteinExistence type="predicted"/>
<sequence>MGFNKNELATIAKTGPDAFSVKLRSGEGDFWYAFVILARTLEEHRILTARGDIKSWRNLDDAVLFFEKTCPECLNFEIEIGAWVLARRIESAPDLQ</sequence>